<organism evidence="1 2">
    <name type="scientific">Rubrimonas cliftonensis</name>
    <dbReference type="NCBI Taxonomy" id="89524"/>
    <lineage>
        <taxon>Bacteria</taxon>
        <taxon>Pseudomonadati</taxon>
        <taxon>Pseudomonadota</taxon>
        <taxon>Alphaproteobacteria</taxon>
        <taxon>Rhodobacterales</taxon>
        <taxon>Paracoccaceae</taxon>
        <taxon>Rubrimonas</taxon>
    </lineage>
</organism>
<accession>A0A1H4ERD2</accession>
<name>A0A1H4ERD2_9RHOB</name>
<sequence length="89" mass="9772">MTVKTTLSFTERHHSYLREKVRDGVFATTSAAVAAAVERLIEDEEARETALGAMADDIRARLGTSRDDYRDIDAVFADVERDIAAPDGA</sequence>
<keyword evidence="2" id="KW-1185">Reference proteome</keyword>
<dbReference type="EMBL" id="FNQM01000015">
    <property type="protein sequence ID" value="SEA87178.1"/>
    <property type="molecule type" value="Genomic_DNA"/>
</dbReference>
<protein>
    <submittedName>
        <fullName evidence="1">Antitoxin ParD1/3/4</fullName>
    </submittedName>
</protein>
<evidence type="ECO:0000313" key="1">
    <source>
        <dbReference type="EMBL" id="SEA87178.1"/>
    </source>
</evidence>
<reference evidence="1 2" key="1">
    <citation type="submission" date="2016-10" db="EMBL/GenBank/DDBJ databases">
        <authorList>
            <person name="de Groot N.N."/>
        </authorList>
    </citation>
    <scope>NUCLEOTIDE SEQUENCE [LARGE SCALE GENOMIC DNA]</scope>
    <source>
        <strain evidence="1 2">DSM 15345</strain>
    </source>
</reference>
<dbReference type="Proteomes" id="UP000198703">
    <property type="component" value="Unassembled WGS sequence"/>
</dbReference>
<dbReference type="STRING" id="89524.SAMN05444370_11536"/>
<evidence type="ECO:0000313" key="2">
    <source>
        <dbReference type="Proteomes" id="UP000198703"/>
    </source>
</evidence>
<gene>
    <name evidence="1" type="ORF">SAMN05444370_11536</name>
</gene>
<dbReference type="OrthoDB" id="7874961at2"/>
<dbReference type="AlphaFoldDB" id="A0A1H4ERD2"/>
<dbReference type="RefSeq" id="WP_093255411.1">
    <property type="nucleotide sequence ID" value="NZ_FNQM01000015.1"/>
</dbReference>
<proteinExistence type="predicted"/>